<dbReference type="STRING" id="477974.Daud_0753"/>
<reference evidence="2" key="1">
    <citation type="submission" date="2007-10" db="EMBL/GenBank/DDBJ databases">
        <title>Complete sequence of chromosome of Desulforudis audaxviator MP104C.</title>
        <authorList>
            <person name="Copeland A."/>
            <person name="Lucas S."/>
            <person name="Lapidus A."/>
            <person name="Barry K."/>
            <person name="Glavina del Rio T."/>
            <person name="Dalin E."/>
            <person name="Tice H."/>
            <person name="Bruce D."/>
            <person name="Pitluck S."/>
            <person name="Lowry S.R."/>
            <person name="Larimer F."/>
            <person name="Land M.L."/>
            <person name="Hauser L."/>
            <person name="Kyrpides N."/>
            <person name="Ivanova N.N."/>
            <person name="Richardson P."/>
        </authorList>
    </citation>
    <scope>NUCLEOTIDE SEQUENCE [LARGE SCALE GENOMIC DNA]</scope>
    <source>
        <strain evidence="2">MP104C</strain>
    </source>
</reference>
<organism evidence="1 2">
    <name type="scientific">Desulforudis audaxviator (strain MP104C)</name>
    <dbReference type="NCBI Taxonomy" id="477974"/>
    <lineage>
        <taxon>Bacteria</taxon>
        <taxon>Bacillati</taxon>
        <taxon>Bacillota</taxon>
        <taxon>Clostridia</taxon>
        <taxon>Thermoanaerobacterales</taxon>
        <taxon>Candidatus Desulforudaceae</taxon>
        <taxon>Candidatus Desulforudis</taxon>
    </lineage>
</organism>
<gene>
    <name evidence="1" type="ordered locus">Daud_0753</name>
</gene>
<reference evidence="1 2" key="2">
    <citation type="journal article" date="2008" name="Science">
        <title>Environmental genomics reveals a single-species ecosystem deep within Earth.</title>
        <authorList>
            <person name="Chivian D."/>
            <person name="Brodie E.L."/>
            <person name="Alm E.J."/>
            <person name="Culley D.E."/>
            <person name="Dehal P.S."/>
            <person name="Desantis T.Z."/>
            <person name="Gihring T.M."/>
            <person name="Lapidus A."/>
            <person name="Lin L.H."/>
            <person name="Lowry S.R."/>
            <person name="Moser D.P."/>
            <person name="Richardson P.M."/>
            <person name="Southam G."/>
            <person name="Wanger G."/>
            <person name="Pratt L.M."/>
            <person name="Andersen G.L."/>
            <person name="Hazen T.C."/>
            <person name="Brockman F.J."/>
            <person name="Arkin A.P."/>
            <person name="Onstott T.C."/>
        </authorList>
    </citation>
    <scope>NUCLEOTIDE SEQUENCE [LARGE SCALE GENOMIC DNA]</scope>
    <source>
        <strain evidence="1 2">MP104C</strain>
    </source>
</reference>
<proteinExistence type="predicted"/>
<keyword evidence="2" id="KW-1185">Reference proteome</keyword>
<protein>
    <submittedName>
        <fullName evidence="1">Uncharacterized protein</fullName>
    </submittedName>
</protein>
<evidence type="ECO:0000313" key="1">
    <source>
        <dbReference type="EMBL" id="ACA59278.1"/>
    </source>
</evidence>
<dbReference type="AlphaFoldDB" id="B1I2R2"/>
<evidence type="ECO:0000313" key="2">
    <source>
        <dbReference type="Proteomes" id="UP000008544"/>
    </source>
</evidence>
<dbReference type="Proteomes" id="UP000008544">
    <property type="component" value="Chromosome"/>
</dbReference>
<accession>B1I2R2</accession>
<sequence>MTMAKYFPWRSIVVVKYSPWKPLAVLVCVLGLLLSAGCGAEPGGERVEVCFSEVAAGIAGLEKSDAQDGVYRKPLNVKEPQILAVL</sequence>
<name>B1I2R2_DESAP</name>
<dbReference type="EMBL" id="CP000860">
    <property type="protein sequence ID" value="ACA59278.1"/>
    <property type="molecule type" value="Genomic_DNA"/>
</dbReference>
<dbReference type="KEGG" id="dau:Daud_0753"/>
<dbReference type="HOGENOM" id="CLU_2492725_0_0_9"/>